<dbReference type="EMBL" id="BMWY01000005">
    <property type="protein sequence ID" value="GGZ57902.1"/>
    <property type="molecule type" value="Genomic_DNA"/>
</dbReference>
<evidence type="ECO:0000256" key="3">
    <source>
        <dbReference type="ARBA" id="ARBA00023136"/>
    </source>
</evidence>
<comment type="subcellular location">
    <subcellularLocation>
        <location evidence="1">Cell membrane</location>
    </subcellularLocation>
</comment>
<protein>
    <recommendedName>
        <fullName evidence="7">SdiA-regulated</fullName>
    </recommendedName>
</protein>
<evidence type="ECO:0000256" key="1">
    <source>
        <dbReference type="ARBA" id="ARBA00004236"/>
    </source>
</evidence>
<evidence type="ECO:0000313" key="6">
    <source>
        <dbReference type="Proteomes" id="UP000615593"/>
    </source>
</evidence>
<dbReference type="InterPro" id="IPR009722">
    <property type="entry name" value="YjiK/CarP"/>
</dbReference>
<name>A0ABQ3BXN4_9FLAO</name>
<dbReference type="Pfam" id="PF06977">
    <property type="entry name" value="SdiA-regulated"/>
    <property type="match status" value="1"/>
</dbReference>
<keyword evidence="2" id="KW-1003">Cell membrane</keyword>
<dbReference type="GeneID" id="94369594"/>
<keyword evidence="3" id="KW-0472">Membrane</keyword>
<accession>A0ABQ3BXN4</accession>
<feature type="signal peptide" evidence="4">
    <location>
        <begin position="1"/>
        <end position="18"/>
    </location>
</feature>
<dbReference type="RefSeq" id="WP_027884480.1">
    <property type="nucleotide sequence ID" value="NZ_BMWY01000005.1"/>
</dbReference>
<dbReference type="SUPFAM" id="SSF101898">
    <property type="entry name" value="NHL repeat"/>
    <property type="match status" value="1"/>
</dbReference>
<evidence type="ECO:0000256" key="2">
    <source>
        <dbReference type="ARBA" id="ARBA00022475"/>
    </source>
</evidence>
<evidence type="ECO:0000313" key="5">
    <source>
        <dbReference type="EMBL" id="GGZ57902.1"/>
    </source>
</evidence>
<organism evidence="5 6">
    <name type="scientific">Mesonia mobilis</name>
    <dbReference type="NCBI Taxonomy" id="369791"/>
    <lineage>
        <taxon>Bacteria</taxon>
        <taxon>Pseudomonadati</taxon>
        <taxon>Bacteroidota</taxon>
        <taxon>Flavobacteriia</taxon>
        <taxon>Flavobacteriales</taxon>
        <taxon>Flavobacteriaceae</taxon>
        <taxon>Mesonia</taxon>
    </lineage>
</organism>
<comment type="caution">
    <text evidence="5">The sequence shown here is derived from an EMBL/GenBank/DDBJ whole genome shotgun (WGS) entry which is preliminary data.</text>
</comment>
<sequence length="287" mass="32671">MKKLSLILLFFLSTLTYAQENTLKTLAHLPEHLQEISGIEILEGSPLIWAINDSGNSSVVYGFTTDGEIVKEVEIEDVHNIDWEDLAIDKKGTLYIGDFGNNESDREDLAIYIVKDFLDQGEKAQAEKIEFSFEDQENFPAKKDNRNFGSEAFMYKDGNLYLFTKNRSKNPDGTVNLYQIPAKAGKYKAKKIGSYQTCDSGSHECWITAASISEDEKSIVLLSEKYVWKLTDFTTNNFFNGKIAQYELPGKSTQKESICFKDKNTVYIADEQESKKKGRNLYEFSLK</sequence>
<keyword evidence="6" id="KW-1185">Reference proteome</keyword>
<evidence type="ECO:0000256" key="4">
    <source>
        <dbReference type="SAM" id="SignalP"/>
    </source>
</evidence>
<keyword evidence="4" id="KW-0732">Signal</keyword>
<evidence type="ECO:0008006" key="7">
    <source>
        <dbReference type="Google" id="ProtNLM"/>
    </source>
</evidence>
<reference evidence="6" key="1">
    <citation type="journal article" date="2019" name="Int. J. Syst. Evol. Microbiol.">
        <title>The Global Catalogue of Microorganisms (GCM) 10K type strain sequencing project: providing services to taxonomists for standard genome sequencing and annotation.</title>
        <authorList>
            <consortium name="The Broad Institute Genomics Platform"/>
            <consortium name="The Broad Institute Genome Sequencing Center for Infectious Disease"/>
            <person name="Wu L."/>
            <person name="Ma J."/>
        </authorList>
    </citation>
    <scope>NUCLEOTIDE SEQUENCE [LARGE SCALE GENOMIC DNA]</scope>
    <source>
        <strain evidence="6">KCTC 12708</strain>
    </source>
</reference>
<gene>
    <name evidence="5" type="ORF">GCM10008088_19290</name>
</gene>
<dbReference type="Proteomes" id="UP000615593">
    <property type="component" value="Unassembled WGS sequence"/>
</dbReference>
<proteinExistence type="predicted"/>
<feature type="chain" id="PRO_5045988315" description="SdiA-regulated" evidence="4">
    <location>
        <begin position="19"/>
        <end position="287"/>
    </location>
</feature>